<reference evidence="8 11" key="1">
    <citation type="submission" date="2016-04" db="EMBL/GenBank/DDBJ databases">
        <authorList>
            <person name="Evans L.H."/>
            <person name="Alamgir A."/>
            <person name="Owens N."/>
            <person name="Weber N.D."/>
            <person name="Virtaneva K."/>
            <person name="Barbian K."/>
            <person name="Babar A."/>
            <person name="Rosenke K."/>
        </authorList>
    </citation>
    <scope>NUCLEOTIDE SEQUENCE [LARGE SCALE GENOMIC DNA]</scope>
    <source>
        <strain evidence="8">S5</strain>
        <strain evidence="11">S5(T) (JCM 30642 \VKM B-2941)</strain>
    </source>
</reference>
<dbReference type="InterPro" id="IPR036554">
    <property type="entry name" value="GHMP_kinase_C_sf"/>
</dbReference>
<evidence type="ECO:0000256" key="5">
    <source>
        <dbReference type="ARBA" id="ARBA00038121"/>
    </source>
</evidence>
<dbReference type="InterPro" id="IPR014606">
    <property type="entry name" value="Heptose_7-P_kinase"/>
</dbReference>
<dbReference type="SUPFAM" id="SSF55060">
    <property type="entry name" value="GHMP Kinase, C-terminal domain"/>
    <property type="match status" value="1"/>
</dbReference>
<dbReference type="PANTHER" id="PTHR32463:SF0">
    <property type="entry name" value="L-FUCOSE KINASE"/>
    <property type="match status" value="1"/>
</dbReference>
<keyword evidence="1" id="KW-0808">Transferase</keyword>
<dbReference type="GeneID" id="41588267"/>
<evidence type="ECO:0000259" key="7">
    <source>
        <dbReference type="Pfam" id="PF08544"/>
    </source>
</evidence>
<reference evidence="10" key="3">
    <citation type="submission" date="2016-06" db="EMBL/GenBank/DDBJ databases">
        <authorList>
            <person name="Toshchakov V.S."/>
        </authorList>
    </citation>
    <scope>NUCLEOTIDE SEQUENCE [LARGE SCALE GENOMIC DNA]</scope>
    <source>
        <strain>PM4 (JCM 30641</strain>
        <strain evidence="10">\VKM B-2940)</strain>
    </source>
</reference>
<dbReference type="Gene3D" id="3.30.230.120">
    <property type="match status" value="1"/>
</dbReference>
<dbReference type="Proteomes" id="UP000195607">
    <property type="component" value="Chromosome I"/>
</dbReference>
<name>A0A1N5UJH4_9ARCH</name>
<dbReference type="EMBL" id="LT671858">
    <property type="protein sequence ID" value="SIM60894.1"/>
    <property type="molecule type" value="Genomic_DNA"/>
</dbReference>
<dbReference type="PIRSF" id="PIRSF036406">
    <property type="entry name" value="Hept_kin"/>
    <property type="match status" value="1"/>
</dbReference>
<evidence type="ECO:0000256" key="3">
    <source>
        <dbReference type="ARBA" id="ARBA00022777"/>
    </source>
</evidence>
<evidence type="ECO:0000313" key="8">
    <source>
        <dbReference type="EMBL" id="SIM60894.1"/>
    </source>
</evidence>
<dbReference type="Pfam" id="PF08544">
    <property type="entry name" value="GHMP_kinases_C"/>
    <property type="match status" value="1"/>
</dbReference>
<dbReference type="PANTHER" id="PTHR32463">
    <property type="entry name" value="L-FUCOSE KINASE"/>
    <property type="match status" value="1"/>
</dbReference>
<gene>
    <name evidence="9" type="ORF">CPM_1015</name>
    <name evidence="8" type="ORF">CSP5_1000</name>
</gene>
<comment type="similarity">
    <text evidence="5">Belongs to the GHMP kinase family.</text>
</comment>
<accession>A0A1N5UJH4</accession>
<dbReference type="GO" id="GO:0050201">
    <property type="term" value="F:fucokinase activity"/>
    <property type="evidence" value="ECO:0007669"/>
    <property type="project" value="TreeGrafter"/>
</dbReference>
<dbReference type="STRING" id="1673428.CPM_1015"/>
<dbReference type="InterPro" id="IPR006204">
    <property type="entry name" value="GHMP_kinase_N_dom"/>
</dbReference>
<feature type="domain" description="GHMP kinase C-terminal" evidence="7">
    <location>
        <begin position="237"/>
        <end position="308"/>
    </location>
</feature>
<evidence type="ECO:0000313" key="11">
    <source>
        <dbReference type="Proteomes" id="UP000195607"/>
    </source>
</evidence>
<dbReference type="InterPro" id="IPR001174">
    <property type="entry name" value="HddA/FKP"/>
</dbReference>
<dbReference type="GO" id="GO:0005524">
    <property type="term" value="F:ATP binding"/>
    <property type="evidence" value="ECO:0007669"/>
    <property type="project" value="UniProtKB-KW"/>
</dbReference>
<protein>
    <submittedName>
        <fullName evidence="8">D-glycero-D-manno-heptose 7-phosphate kinase</fullName>
    </submittedName>
</protein>
<dbReference type="RefSeq" id="WP_083705278.1">
    <property type="nucleotide sequence ID" value="NZ_LT671858.1"/>
</dbReference>
<dbReference type="SUPFAM" id="SSF54211">
    <property type="entry name" value="Ribosomal protein S5 domain 2-like"/>
    <property type="match status" value="1"/>
</dbReference>
<dbReference type="InterPro" id="IPR052203">
    <property type="entry name" value="GHMP_Kinase-Related"/>
</dbReference>
<dbReference type="GO" id="GO:0042352">
    <property type="term" value="P:GDP-L-fucose salvage"/>
    <property type="evidence" value="ECO:0007669"/>
    <property type="project" value="TreeGrafter"/>
</dbReference>
<evidence type="ECO:0000259" key="6">
    <source>
        <dbReference type="Pfam" id="PF00288"/>
    </source>
</evidence>
<feature type="domain" description="GHMP kinase N-terminal" evidence="6">
    <location>
        <begin position="83"/>
        <end position="165"/>
    </location>
</feature>
<evidence type="ECO:0000256" key="4">
    <source>
        <dbReference type="ARBA" id="ARBA00022840"/>
    </source>
</evidence>
<dbReference type="InterPro" id="IPR013750">
    <property type="entry name" value="GHMP_kinase_C_dom"/>
</dbReference>
<keyword evidence="4" id="KW-0067">ATP-binding</keyword>
<dbReference type="EMBL" id="LT719092">
    <property type="protein sequence ID" value="SJK84841.1"/>
    <property type="molecule type" value="Genomic_DNA"/>
</dbReference>
<dbReference type="Pfam" id="PF00288">
    <property type="entry name" value="GHMP_kinases_N"/>
    <property type="match status" value="1"/>
</dbReference>
<reference evidence="9" key="2">
    <citation type="submission" date="2016-06" db="EMBL/GenBank/DDBJ databases">
        <authorList>
            <person name="Olsen C.W."/>
            <person name="Carey S."/>
            <person name="Hinshaw L."/>
            <person name="Karasin A.I."/>
        </authorList>
    </citation>
    <scope>NUCLEOTIDE SEQUENCE [LARGE SCALE GENOMIC DNA]</scope>
    <source>
        <strain evidence="9">PM4</strain>
    </source>
</reference>
<dbReference type="InterPro" id="IPR020568">
    <property type="entry name" value="Ribosomal_Su5_D2-typ_SF"/>
</dbReference>
<evidence type="ECO:0000313" key="10">
    <source>
        <dbReference type="Proteomes" id="UP000187822"/>
    </source>
</evidence>
<keyword evidence="2" id="KW-0547">Nucleotide-binding</keyword>
<dbReference type="PRINTS" id="PR00960">
    <property type="entry name" value="LMBPPROTEIN"/>
</dbReference>
<dbReference type="KEGG" id="cdiv:CPM_1015"/>
<dbReference type="AlphaFoldDB" id="A0A1N5UJH4"/>
<organism evidence="8 11">
    <name type="scientific">Cuniculiplasma divulgatum</name>
    <dbReference type="NCBI Taxonomy" id="1673428"/>
    <lineage>
        <taxon>Archaea</taxon>
        <taxon>Methanobacteriati</taxon>
        <taxon>Thermoplasmatota</taxon>
        <taxon>Thermoplasmata</taxon>
        <taxon>Thermoplasmatales</taxon>
        <taxon>Cuniculiplasmataceae</taxon>
        <taxon>Cuniculiplasma</taxon>
    </lineage>
</organism>
<dbReference type="Proteomes" id="UP000187822">
    <property type="component" value="Chromosome I"/>
</dbReference>
<keyword evidence="3 8" id="KW-0418">Kinase</keyword>
<evidence type="ECO:0000256" key="2">
    <source>
        <dbReference type="ARBA" id="ARBA00022741"/>
    </source>
</evidence>
<proteinExistence type="inferred from homology"/>
<sequence>MSSGDLRIVTTKTPLRITFTGGGTDLPQYYRNYGPGAVVSAAIDRYIYISVSRNFRKDEIRVSYSKTENGLKSVNEIQHPTVREAMKLLDISTGIQIVSITEVPSGGTGLGSSSSFLVGLLNALHTWIGETVSPRQLADEAVKIERNILGEPGGKQDQYIAAFGGVQFMEFERNENVKLKRINIKGEKLSELNDQLMMFYTGVERKSVDIHKDQSKGININKSGYDKMRDIAKETKESLENYDFNMLGKFMNENWNIKKSLSKKISQDLIDNWYLQAINAGAVGGKLIGAGGGGFLLFLTPLERQNYVMDALNVLERHRINIENLGSRVVYLE</sequence>
<keyword evidence="10" id="KW-1185">Reference proteome</keyword>
<evidence type="ECO:0000256" key="1">
    <source>
        <dbReference type="ARBA" id="ARBA00022679"/>
    </source>
</evidence>
<evidence type="ECO:0000313" key="9">
    <source>
        <dbReference type="EMBL" id="SJK84841.1"/>
    </source>
</evidence>